<sequence length="134" mass="14906">MQVGPTAIKLNAICADAAAIDDAVFDKAKAQIIEAEPEMSGMPHLGAGFAILHEGEEGRWLLLHWWQPGGICARKLWRADLHPDAMFEEAAPHLFACVWELALIDFERRAWMETAMSHKSISDYIATRFSGDTV</sequence>
<accession>A0ABS5RXA2</accession>
<comment type="caution">
    <text evidence="1">The sequence shown here is derived from an EMBL/GenBank/DDBJ whole genome shotgun (WGS) entry which is preliminary data.</text>
</comment>
<dbReference type="Proteomes" id="UP001297272">
    <property type="component" value="Unassembled WGS sequence"/>
</dbReference>
<proteinExistence type="predicted"/>
<evidence type="ECO:0000313" key="2">
    <source>
        <dbReference type="Proteomes" id="UP001297272"/>
    </source>
</evidence>
<dbReference type="RefSeq" id="WP_213985583.1">
    <property type="nucleotide sequence ID" value="NZ_JAFMNX010000003.1"/>
</dbReference>
<organism evidence="1 2">
    <name type="scientific">Tianweitania aestuarii</name>
    <dbReference type="NCBI Taxonomy" id="2814886"/>
    <lineage>
        <taxon>Bacteria</taxon>
        <taxon>Pseudomonadati</taxon>
        <taxon>Pseudomonadota</taxon>
        <taxon>Alphaproteobacteria</taxon>
        <taxon>Hyphomicrobiales</taxon>
        <taxon>Phyllobacteriaceae</taxon>
        <taxon>Tianweitania</taxon>
    </lineage>
</organism>
<evidence type="ECO:0000313" key="1">
    <source>
        <dbReference type="EMBL" id="MBS9721683.1"/>
    </source>
</evidence>
<gene>
    <name evidence="1" type="ORF">JYU29_13420</name>
</gene>
<keyword evidence="2" id="KW-1185">Reference proteome</keyword>
<protein>
    <recommendedName>
        <fullName evidence="3">Antibiotic biosynthesis monooxygenase</fullName>
    </recommendedName>
</protein>
<name>A0ABS5RXA2_9HYPH</name>
<evidence type="ECO:0008006" key="3">
    <source>
        <dbReference type="Google" id="ProtNLM"/>
    </source>
</evidence>
<reference evidence="1 2" key="1">
    <citation type="submission" date="2021-03" db="EMBL/GenBank/DDBJ databases">
        <title>Tianweitania aestuarii sp. nov., isolated from a tidal flat.</title>
        <authorList>
            <person name="Park S."/>
            <person name="Yoon J.-H."/>
        </authorList>
    </citation>
    <scope>NUCLEOTIDE SEQUENCE [LARGE SCALE GENOMIC DNA]</scope>
    <source>
        <strain evidence="1 2">BSSL-BM11</strain>
    </source>
</reference>
<dbReference type="EMBL" id="JAFMNX010000003">
    <property type="protein sequence ID" value="MBS9721683.1"/>
    <property type="molecule type" value="Genomic_DNA"/>
</dbReference>